<sequence length="214" mass="22989">MGDLSAFVKGAVSAVAHEGIVAPANSMLVVQLRARASQDARLSRHRPPPNQALTMSTGIDFVSRQCPPRLKKAALIAIVVAICVAVAGAATRIHAERQLTTASPKPAIPTVATHLPMRSTVSRAPELPGPTRGVRQRTDPCASPWPSKRVVCRHRCVREGGSVARRHRRARVGPAVEASQGRPAQCRRKREARGENGAPPGKHAETRFRVEARS</sequence>
<feature type="transmembrane region" description="Helical" evidence="2">
    <location>
        <begin position="73"/>
        <end position="95"/>
    </location>
</feature>
<accession>B1T1H0</accession>
<feature type="region of interest" description="Disordered" evidence="1">
    <location>
        <begin position="121"/>
        <end position="144"/>
    </location>
</feature>
<feature type="compositionally biased region" description="Basic and acidic residues" evidence="1">
    <location>
        <begin position="202"/>
        <end position="214"/>
    </location>
</feature>
<name>B1T1H0_9BURK</name>
<comment type="caution">
    <text evidence="3">The sequence shown here is derived from an EMBL/GenBank/DDBJ whole genome shotgun (WGS) entry which is preliminary data.</text>
</comment>
<organism evidence="3 4">
    <name type="scientific">Burkholderia ambifaria MEX-5</name>
    <dbReference type="NCBI Taxonomy" id="396597"/>
    <lineage>
        <taxon>Bacteria</taxon>
        <taxon>Pseudomonadati</taxon>
        <taxon>Pseudomonadota</taxon>
        <taxon>Betaproteobacteria</taxon>
        <taxon>Burkholderiales</taxon>
        <taxon>Burkholderiaceae</taxon>
        <taxon>Burkholderia</taxon>
        <taxon>Burkholderia cepacia complex</taxon>
    </lineage>
</organism>
<feature type="region of interest" description="Disordered" evidence="1">
    <location>
        <begin position="166"/>
        <end position="214"/>
    </location>
</feature>
<evidence type="ECO:0000313" key="3">
    <source>
        <dbReference type="EMBL" id="EDT42603.1"/>
    </source>
</evidence>
<protein>
    <submittedName>
        <fullName evidence="3">Uncharacterized protein</fullName>
    </submittedName>
</protein>
<dbReference type="EMBL" id="ABLK01000034">
    <property type="protein sequence ID" value="EDT42603.1"/>
    <property type="molecule type" value="Genomic_DNA"/>
</dbReference>
<gene>
    <name evidence="3" type="ORF">BamMEX5DRAFT_1636</name>
</gene>
<evidence type="ECO:0000256" key="1">
    <source>
        <dbReference type="SAM" id="MobiDB-lite"/>
    </source>
</evidence>
<keyword evidence="2" id="KW-1133">Transmembrane helix</keyword>
<keyword evidence="2" id="KW-0812">Transmembrane</keyword>
<reference evidence="3 4" key="1">
    <citation type="submission" date="2008-03" db="EMBL/GenBank/DDBJ databases">
        <title>Sequencing of the draft genome and assembly of Burkholderia ambifaria MEX-5.</title>
        <authorList>
            <consortium name="US DOE Joint Genome Institute (JGI-PGF)"/>
            <person name="Copeland A."/>
            <person name="Lucas S."/>
            <person name="Lapidus A."/>
            <person name="Glavina del Rio T."/>
            <person name="Dalin E."/>
            <person name="Tice H."/>
            <person name="Bruce D."/>
            <person name="Goodwin L."/>
            <person name="Pitluck S."/>
            <person name="Larimer F."/>
            <person name="Land M.L."/>
            <person name="Hauser L."/>
            <person name="Tiedje J."/>
            <person name="Richardson P."/>
        </authorList>
    </citation>
    <scope>NUCLEOTIDE SEQUENCE [LARGE SCALE GENOMIC DNA]</scope>
    <source>
        <strain evidence="3 4">MEX-5</strain>
    </source>
</reference>
<dbReference type="Proteomes" id="UP000004814">
    <property type="component" value="Unassembled WGS sequence"/>
</dbReference>
<proteinExistence type="predicted"/>
<evidence type="ECO:0000256" key="2">
    <source>
        <dbReference type="SAM" id="Phobius"/>
    </source>
</evidence>
<keyword evidence="2" id="KW-0472">Membrane</keyword>
<dbReference type="AlphaFoldDB" id="B1T1H0"/>
<evidence type="ECO:0000313" key="4">
    <source>
        <dbReference type="Proteomes" id="UP000004814"/>
    </source>
</evidence>